<comment type="subcellular location">
    <subcellularLocation>
        <location evidence="1">Cell membrane</location>
        <topology evidence="1">Multi-pass membrane protein</topology>
    </subcellularLocation>
</comment>
<dbReference type="GO" id="GO:0140359">
    <property type="term" value="F:ABC-type transporter activity"/>
    <property type="evidence" value="ECO:0007669"/>
    <property type="project" value="InterPro"/>
</dbReference>
<sequence>MRVEDKKYTLWDYIRINWSISRFLVCVRVADKLIRAALPSLQILATAAFVNTAVAVFRGQKESGAVFLPLLLIFFIIFYQYMSEAAVNVIKEKIRNRLMEVWQPAVVRKTASLDYSHLERHETQELIMRIGNDPAQWVWGGFNLLLYTLEMLLRVGLILFIHAFQVWWSALLAALIFIPFLFAAVRSGKNIYETSREAEKHRRRAQYFQEVLTGRENVEERALFSYTEELNRRWYEKYRTAYRIHFQAESRRILKMKSGSLITVLISALVVGTLFAPLGAGTVSAGMFIGLATAVFGLVQDMSWELAYIVSELSRYGEYMQDLTAFSHLSEAKGALELPAERAGEVSSVEFREVSFAYPGTDRLILDRMSFRLEAGKQYAFVGANGAGKTTVTKLLTGLYDSYSGEILVNGKNIRDFSPAERKAMFSVVYQDFARYEIPMRDCIGIGNVRGTPAEELDRAVSLAGLNGLAGQLPEGLDTLLGRTSAKGVDISGGQWQRIAIARTLVSRASFHILDEPTAALDPAAESAVYEMYRRISEGKSVIYITHRLGAARLADEILVIAGGRVKEAGSHESLIGRGGLYAEMYESQKAWYE</sequence>
<feature type="transmembrane region" description="Helical" evidence="7">
    <location>
        <begin position="261"/>
        <end position="280"/>
    </location>
</feature>
<feature type="domain" description="ABC transmembrane type-1" evidence="9">
    <location>
        <begin position="33"/>
        <end position="304"/>
    </location>
</feature>
<dbReference type="AlphaFoldDB" id="A0A9D2SRD6"/>
<evidence type="ECO:0000256" key="1">
    <source>
        <dbReference type="ARBA" id="ARBA00004651"/>
    </source>
</evidence>
<evidence type="ECO:0000313" key="11">
    <source>
        <dbReference type="Proteomes" id="UP000823891"/>
    </source>
</evidence>
<dbReference type="InterPro" id="IPR017871">
    <property type="entry name" value="ABC_transporter-like_CS"/>
</dbReference>
<dbReference type="PANTHER" id="PTHR24221">
    <property type="entry name" value="ATP-BINDING CASSETTE SUB-FAMILY B"/>
    <property type="match status" value="1"/>
</dbReference>
<dbReference type="SMART" id="SM00382">
    <property type="entry name" value="AAA"/>
    <property type="match status" value="1"/>
</dbReference>
<dbReference type="GO" id="GO:0016887">
    <property type="term" value="F:ATP hydrolysis activity"/>
    <property type="evidence" value="ECO:0007669"/>
    <property type="project" value="InterPro"/>
</dbReference>
<dbReference type="InterPro" id="IPR036640">
    <property type="entry name" value="ABC1_TM_sf"/>
</dbReference>
<feature type="transmembrane region" description="Helical" evidence="7">
    <location>
        <begin position="37"/>
        <end position="57"/>
    </location>
</feature>
<organism evidence="10 11">
    <name type="scientific">Candidatus Eisenbergiella merdavium</name>
    <dbReference type="NCBI Taxonomy" id="2838551"/>
    <lineage>
        <taxon>Bacteria</taxon>
        <taxon>Bacillati</taxon>
        <taxon>Bacillota</taxon>
        <taxon>Clostridia</taxon>
        <taxon>Lachnospirales</taxon>
        <taxon>Lachnospiraceae</taxon>
        <taxon>Eisenbergiella</taxon>
    </lineage>
</organism>
<dbReference type="SUPFAM" id="SSF90123">
    <property type="entry name" value="ABC transporter transmembrane region"/>
    <property type="match status" value="1"/>
</dbReference>
<dbReference type="PROSITE" id="PS50929">
    <property type="entry name" value="ABC_TM1F"/>
    <property type="match status" value="1"/>
</dbReference>
<evidence type="ECO:0000259" key="9">
    <source>
        <dbReference type="PROSITE" id="PS50929"/>
    </source>
</evidence>
<dbReference type="PROSITE" id="PS00211">
    <property type="entry name" value="ABC_TRANSPORTER_1"/>
    <property type="match status" value="1"/>
</dbReference>
<dbReference type="PANTHER" id="PTHR24221:SF646">
    <property type="entry name" value="HAEMOLYSIN SECRETION ATP-BINDING PROTEIN"/>
    <property type="match status" value="1"/>
</dbReference>
<dbReference type="InterPro" id="IPR011527">
    <property type="entry name" value="ABC1_TM_dom"/>
</dbReference>
<feature type="transmembrane region" description="Helical" evidence="7">
    <location>
        <begin position="167"/>
        <end position="185"/>
    </location>
</feature>
<dbReference type="InterPro" id="IPR003593">
    <property type="entry name" value="AAA+_ATPase"/>
</dbReference>
<keyword evidence="5 7" id="KW-1133">Transmembrane helix</keyword>
<dbReference type="PROSITE" id="PS50893">
    <property type="entry name" value="ABC_TRANSPORTER_2"/>
    <property type="match status" value="1"/>
</dbReference>
<dbReference type="InterPro" id="IPR039421">
    <property type="entry name" value="Type_1_exporter"/>
</dbReference>
<reference evidence="10" key="1">
    <citation type="journal article" date="2021" name="PeerJ">
        <title>Extensive microbial diversity within the chicken gut microbiome revealed by metagenomics and culture.</title>
        <authorList>
            <person name="Gilroy R."/>
            <person name="Ravi A."/>
            <person name="Getino M."/>
            <person name="Pursley I."/>
            <person name="Horton D.L."/>
            <person name="Alikhan N.F."/>
            <person name="Baker D."/>
            <person name="Gharbi K."/>
            <person name="Hall N."/>
            <person name="Watson M."/>
            <person name="Adriaenssens E.M."/>
            <person name="Foster-Nyarko E."/>
            <person name="Jarju S."/>
            <person name="Secka A."/>
            <person name="Antonio M."/>
            <person name="Oren A."/>
            <person name="Chaudhuri R.R."/>
            <person name="La Ragione R."/>
            <person name="Hildebrand F."/>
            <person name="Pallen M.J."/>
        </authorList>
    </citation>
    <scope>NUCLEOTIDE SEQUENCE</scope>
    <source>
        <strain evidence="10">USAMLcec2-132</strain>
    </source>
</reference>
<evidence type="ECO:0000256" key="6">
    <source>
        <dbReference type="ARBA" id="ARBA00023136"/>
    </source>
</evidence>
<evidence type="ECO:0000259" key="8">
    <source>
        <dbReference type="PROSITE" id="PS50893"/>
    </source>
</evidence>
<dbReference type="Pfam" id="PF00005">
    <property type="entry name" value="ABC_tran"/>
    <property type="match status" value="1"/>
</dbReference>
<dbReference type="Proteomes" id="UP000823891">
    <property type="component" value="Unassembled WGS sequence"/>
</dbReference>
<dbReference type="SUPFAM" id="SSF52540">
    <property type="entry name" value="P-loop containing nucleoside triphosphate hydrolases"/>
    <property type="match status" value="1"/>
</dbReference>
<keyword evidence="6 7" id="KW-0472">Membrane</keyword>
<keyword evidence="2 7" id="KW-0812">Transmembrane</keyword>
<dbReference type="GO" id="GO:0005524">
    <property type="term" value="F:ATP binding"/>
    <property type="evidence" value="ECO:0007669"/>
    <property type="project" value="UniProtKB-KW"/>
</dbReference>
<proteinExistence type="predicted"/>
<evidence type="ECO:0000256" key="3">
    <source>
        <dbReference type="ARBA" id="ARBA00022741"/>
    </source>
</evidence>
<dbReference type="GO" id="GO:0005886">
    <property type="term" value="C:plasma membrane"/>
    <property type="evidence" value="ECO:0007669"/>
    <property type="project" value="UniProtKB-SubCell"/>
</dbReference>
<name>A0A9D2SRD6_9FIRM</name>
<dbReference type="EMBL" id="DWWS01000074">
    <property type="protein sequence ID" value="HJC25964.1"/>
    <property type="molecule type" value="Genomic_DNA"/>
</dbReference>
<protein>
    <submittedName>
        <fullName evidence="10">ABC transporter ATP-binding protein/permease</fullName>
    </submittedName>
</protein>
<feature type="domain" description="ABC transporter" evidence="8">
    <location>
        <begin position="349"/>
        <end position="588"/>
    </location>
</feature>
<feature type="transmembrane region" description="Helical" evidence="7">
    <location>
        <begin position="63"/>
        <end position="82"/>
    </location>
</feature>
<dbReference type="Gene3D" id="1.20.1560.10">
    <property type="entry name" value="ABC transporter type 1, transmembrane domain"/>
    <property type="match status" value="1"/>
</dbReference>
<accession>A0A9D2SRD6</accession>
<evidence type="ECO:0000256" key="5">
    <source>
        <dbReference type="ARBA" id="ARBA00022989"/>
    </source>
</evidence>
<evidence type="ECO:0000256" key="7">
    <source>
        <dbReference type="SAM" id="Phobius"/>
    </source>
</evidence>
<evidence type="ECO:0000313" key="10">
    <source>
        <dbReference type="EMBL" id="HJC25964.1"/>
    </source>
</evidence>
<evidence type="ECO:0000256" key="4">
    <source>
        <dbReference type="ARBA" id="ARBA00022840"/>
    </source>
</evidence>
<dbReference type="GO" id="GO:0034040">
    <property type="term" value="F:ATPase-coupled lipid transmembrane transporter activity"/>
    <property type="evidence" value="ECO:0007669"/>
    <property type="project" value="TreeGrafter"/>
</dbReference>
<keyword evidence="4 10" id="KW-0067">ATP-binding</keyword>
<dbReference type="Gene3D" id="3.40.50.300">
    <property type="entry name" value="P-loop containing nucleotide triphosphate hydrolases"/>
    <property type="match status" value="1"/>
</dbReference>
<keyword evidence="3" id="KW-0547">Nucleotide-binding</keyword>
<evidence type="ECO:0000256" key="2">
    <source>
        <dbReference type="ARBA" id="ARBA00022692"/>
    </source>
</evidence>
<gene>
    <name evidence="10" type="ORF">H9761_20085</name>
</gene>
<comment type="caution">
    <text evidence="10">The sequence shown here is derived from an EMBL/GenBank/DDBJ whole genome shotgun (WGS) entry which is preliminary data.</text>
</comment>
<dbReference type="InterPro" id="IPR003439">
    <property type="entry name" value="ABC_transporter-like_ATP-bd"/>
</dbReference>
<dbReference type="InterPro" id="IPR027417">
    <property type="entry name" value="P-loop_NTPase"/>
</dbReference>
<feature type="transmembrane region" description="Helical" evidence="7">
    <location>
        <begin position="137"/>
        <end position="161"/>
    </location>
</feature>
<reference evidence="10" key="2">
    <citation type="submission" date="2021-04" db="EMBL/GenBank/DDBJ databases">
        <authorList>
            <person name="Gilroy R."/>
        </authorList>
    </citation>
    <scope>NUCLEOTIDE SEQUENCE</scope>
    <source>
        <strain evidence="10">USAMLcec2-132</strain>
    </source>
</reference>